<dbReference type="SUPFAM" id="SSF51735">
    <property type="entry name" value="NAD(P)-binding Rossmann-fold domains"/>
    <property type="match status" value="1"/>
</dbReference>
<evidence type="ECO:0000313" key="3">
    <source>
        <dbReference type="Proteomes" id="UP001059836"/>
    </source>
</evidence>
<dbReference type="RefSeq" id="WP_213244221.1">
    <property type="nucleotide sequence ID" value="NZ_CP045806.1"/>
</dbReference>
<keyword evidence="3" id="KW-1185">Reference proteome</keyword>
<evidence type="ECO:0000256" key="1">
    <source>
        <dbReference type="ARBA" id="ARBA00006484"/>
    </source>
</evidence>
<dbReference type="Gene3D" id="3.40.50.720">
    <property type="entry name" value="NAD(P)-binding Rossmann-like Domain"/>
    <property type="match status" value="1"/>
</dbReference>
<dbReference type="InterPro" id="IPR036291">
    <property type="entry name" value="NAD(P)-bd_dom_sf"/>
</dbReference>
<dbReference type="PRINTS" id="PR00080">
    <property type="entry name" value="SDRFAMILY"/>
</dbReference>
<organism evidence="2 3">
    <name type="scientific">Gordonia pseudamarae</name>
    <dbReference type="NCBI Taxonomy" id="2831662"/>
    <lineage>
        <taxon>Bacteria</taxon>
        <taxon>Bacillati</taxon>
        <taxon>Actinomycetota</taxon>
        <taxon>Actinomycetes</taxon>
        <taxon>Mycobacteriales</taxon>
        <taxon>Gordoniaceae</taxon>
        <taxon>Gordonia</taxon>
    </lineage>
</organism>
<reference evidence="2" key="1">
    <citation type="journal article" date="2021" name="Nat. Microbiol.">
        <title>Cocultivation of an ultrasmall environmental parasitic bacterium with lytic ability against bacteria associated with wastewater foams.</title>
        <authorList>
            <person name="Batinovic S."/>
            <person name="Rose J.J.A."/>
            <person name="Ratcliffe J."/>
            <person name="Seviour R.J."/>
            <person name="Petrovski S."/>
        </authorList>
    </citation>
    <scope>NUCLEOTIDE SEQUENCE</scope>
    <source>
        <strain evidence="2">CON9</strain>
    </source>
</reference>
<dbReference type="EMBL" id="CP045809">
    <property type="protein sequence ID" value="QHN35974.1"/>
    <property type="molecule type" value="Genomic_DNA"/>
</dbReference>
<proteinExistence type="inferred from homology"/>
<dbReference type="PRINTS" id="PR00081">
    <property type="entry name" value="GDHRDH"/>
</dbReference>
<accession>A0ABX6IJC5</accession>
<name>A0ABX6IJC5_9ACTN</name>
<dbReference type="CDD" id="cd05233">
    <property type="entry name" value="SDR_c"/>
    <property type="match status" value="1"/>
</dbReference>
<dbReference type="PANTHER" id="PTHR42760">
    <property type="entry name" value="SHORT-CHAIN DEHYDROGENASES/REDUCTASES FAMILY MEMBER"/>
    <property type="match status" value="1"/>
</dbReference>
<dbReference type="Proteomes" id="UP001059836">
    <property type="component" value="Chromosome"/>
</dbReference>
<evidence type="ECO:0000313" key="2">
    <source>
        <dbReference type="EMBL" id="QHN35974.1"/>
    </source>
</evidence>
<comment type="similarity">
    <text evidence="1">Belongs to the short-chain dehydrogenases/reductases (SDR) family.</text>
</comment>
<dbReference type="InterPro" id="IPR002347">
    <property type="entry name" value="SDR_fam"/>
</dbReference>
<sequence>MDLGLDNARVVVTGGASNIGRGIVHGYAAEGSRILLCDIDGQQAARVEREARERGAAEVLVVVADLTGPGAGERAIGEAVAAWGGVDVLVNNAGWSIGEFVARDHDRDRWQKLVDINLFATIETTQAAIAAMRADDTPGGSIVTVASEAAFGQIRQGVYGATKAAQVALARTVAREHGRHGIRSNIVCPGLVIPDGPEAVGDQSLWSGGTDAVFNDKQIDYLLKDTPLQRLTLAKDIADAVLWLSSDISARQVTGQLISVSGGYTMP</sequence>
<gene>
    <name evidence="2" type="ORF">GII31_14960</name>
</gene>
<dbReference type="PANTHER" id="PTHR42760:SF135">
    <property type="entry name" value="BLL7886 PROTEIN"/>
    <property type="match status" value="1"/>
</dbReference>
<protein>
    <submittedName>
        <fullName evidence="2">SDR family oxidoreductase</fullName>
    </submittedName>
</protein>
<dbReference type="Pfam" id="PF13561">
    <property type="entry name" value="adh_short_C2"/>
    <property type="match status" value="1"/>
</dbReference>